<evidence type="ECO:0000313" key="2">
    <source>
        <dbReference type="EMBL" id="KAG2268837.1"/>
    </source>
</evidence>
<organism evidence="2 3">
    <name type="scientific">Brassica carinata</name>
    <name type="common">Ethiopian mustard</name>
    <name type="synonym">Abyssinian cabbage</name>
    <dbReference type="NCBI Taxonomy" id="52824"/>
    <lineage>
        <taxon>Eukaryota</taxon>
        <taxon>Viridiplantae</taxon>
        <taxon>Streptophyta</taxon>
        <taxon>Embryophyta</taxon>
        <taxon>Tracheophyta</taxon>
        <taxon>Spermatophyta</taxon>
        <taxon>Magnoliopsida</taxon>
        <taxon>eudicotyledons</taxon>
        <taxon>Gunneridae</taxon>
        <taxon>Pentapetalae</taxon>
        <taxon>rosids</taxon>
        <taxon>malvids</taxon>
        <taxon>Brassicales</taxon>
        <taxon>Brassicaceae</taxon>
        <taxon>Brassiceae</taxon>
        <taxon>Brassica</taxon>
    </lineage>
</organism>
<feature type="region of interest" description="Disordered" evidence="1">
    <location>
        <begin position="1"/>
        <end position="103"/>
    </location>
</feature>
<evidence type="ECO:0000256" key="1">
    <source>
        <dbReference type="SAM" id="MobiDB-lite"/>
    </source>
</evidence>
<keyword evidence="3" id="KW-1185">Reference proteome</keyword>
<reference evidence="2 3" key="1">
    <citation type="submission" date="2020-02" db="EMBL/GenBank/DDBJ databases">
        <authorList>
            <person name="Ma Q."/>
            <person name="Huang Y."/>
            <person name="Song X."/>
            <person name="Pei D."/>
        </authorList>
    </citation>
    <scope>NUCLEOTIDE SEQUENCE [LARGE SCALE GENOMIC DNA]</scope>
    <source>
        <strain evidence="2">Sxm20200214</strain>
        <tissue evidence="2">Leaf</tissue>
    </source>
</reference>
<dbReference type="OrthoDB" id="10612088at2759"/>
<gene>
    <name evidence="2" type="ORF">Bca52824_063392</name>
</gene>
<dbReference type="EMBL" id="JAAMPC010000013">
    <property type="protein sequence ID" value="KAG2268837.1"/>
    <property type="molecule type" value="Genomic_DNA"/>
</dbReference>
<proteinExistence type="predicted"/>
<dbReference type="Proteomes" id="UP000886595">
    <property type="component" value="Unassembled WGS sequence"/>
</dbReference>
<protein>
    <submittedName>
        <fullName evidence="2">Uncharacterized protein</fullName>
    </submittedName>
</protein>
<comment type="caution">
    <text evidence="2">The sequence shown here is derived from an EMBL/GenBank/DDBJ whole genome shotgun (WGS) entry which is preliminary data.</text>
</comment>
<sequence>MLGENGRTVEADNVFDSIDMFDTEELTMDETERVGGDDRGDDEWSMRGGGEERGGVRSDGERSSRGGGNPDWRGEGDDERIQGSSGVSATRERVQKLKMTMTK</sequence>
<name>A0A8X7QEP8_BRACI</name>
<evidence type="ECO:0000313" key="3">
    <source>
        <dbReference type="Proteomes" id="UP000886595"/>
    </source>
</evidence>
<feature type="compositionally biased region" description="Basic and acidic residues" evidence="1">
    <location>
        <begin position="72"/>
        <end position="81"/>
    </location>
</feature>
<accession>A0A8X7QEP8</accession>
<feature type="compositionally biased region" description="Basic and acidic residues" evidence="1">
    <location>
        <begin position="30"/>
        <end position="64"/>
    </location>
</feature>
<feature type="compositionally biased region" description="Acidic residues" evidence="1">
    <location>
        <begin position="19"/>
        <end position="29"/>
    </location>
</feature>
<dbReference type="AlphaFoldDB" id="A0A8X7QEP8"/>